<dbReference type="Proteomes" id="UP001251374">
    <property type="component" value="Unassembled WGS sequence"/>
</dbReference>
<name>A0ABU1HH93_9GAMM</name>
<gene>
    <name evidence="2" type="ORF">QC821_15370</name>
</gene>
<organism evidence="2 3">
    <name type="scientific">Franzmannia qiaohouensis</name>
    <dbReference type="NCBI Taxonomy" id="1329370"/>
    <lineage>
        <taxon>Bacteria</taxon>
        <taxon>Pseudomonadati</taxon>
        <taxon>Pseudomonadota</taxon>
        <taxon>Gammaproteobacteria</taxon>
        <taxon>Oceanospirillales</taxon>
        <taxon>Halomonadaceae</taxon>
        <taxon>Franzmannia</taxon>
    </lineage>
</organism>
<keyword evidence="3" id="KW-1185">Reference proteome</keyword>
<dbReference type="RefSeq" id="WP_309723349.1">
    <property type="nucleotide sequence ID" value="NZ_JARWAM010000011.1"/>
</dbReference>
<dbReference type="InterPro" id="IPR021393">
    <property type="entry name" value="DUF3034"/>
</dbReference>
<dbReference type="Pfam" id="PF11231">
    <property type="entry name" value="DUF3034"/>
    <property type="match status" value="1"/>
</dbReference>
<keyword evidence="1" id="KW-0732">Signal</keyword>
<feature type="signal peptide" evidence="1">
    <location>
        <begin position="1"/>
        <end position="26"/>
    </location>
</feature>
<evidence type="ECO:0000256" key="1">
    <source>
        <dbReference type="SAM" id="SignalP"/>
    </source>
</evidence>
<evidence type="ECO:0000313" key="2">
    <source>
        <dbReference type="EMBL" id="MDR5906657.1"/>
    </source>
</evidence>
<comment type="caution">
    <text evidence="2">The sequence shown here is derived from an EMBL/GenBank/DDBJ whole genome shotgun (WGS) entry which is preliminary data.</text>
</comment>
<feature type="chain" id="PRO_5046549977" evidence="1">
    <location>
        <begin position="27"/>
        <end position="283"/>
    </location>
</feature>
<protein>
    <submittedName>
        <fullName evidence="2">DUF3034 family protein</fullName>
    </submittedName>
</protein>
<proteinExistence type="predicted"/>
<dbReference type="EMBL" id="JARWAM010000011">
    <property type="protein sequence ID" value="MDR5906657.1"/>
    <property type="molecule type" value="Genomic_DNA"/>
</dbReference>
<accession>A0ABU1HH93</accession>
<evidence type="ECO:0000313" key="3">
    <source>
        <dbReference type="Proteomes" id="UP001251374"/>
    </source>
</evidence>
<reference evidence="2 3" key="1">
    <citation type="submission" date="2023-04" db="EMBL/GenBank/DDBJ databases">
        <title>A long-awaited taxogenomic arrangement of the family Halomonadaceae.</title>
        <authorList>
            <person name="De La Haba R."/>
            <person name="Chuvochina M."/>
            <person name="Wittouck S."/>
            <person name="Arahal D.R."/>
            <person name="Sanchez-Porro C."/>
            <person name="Hugenholtz P."/>
            <person name="Ventosa A."/>
        </authorList>
    </citation>
    <scope>NUCLEOTIDE SEQUENCE [LARGE SCALE GENOMIC DNA]</scope>
    <source>
        <strain evidence="2 3">DSM 26770</strain>
    </source>
</reference>
<sequence length="283" mass="30131">MRVTQRAACQLLCCLLLAALPLAASAGSRLLATGGVTQIEGAAGGGLSPWAVLAGTPSSDEVGLTAAATRAWLNDYRLSVGGVGVNVHDRLELSLARQRLELTTLGGELEQTIAGGKLRLFGDLLYHPWGIWSLGVQHKWLEDGDLARAVGATDTRGTDLYLSGSKLWFAAVAGRNLVTNLTLRHSAANQGGLLGYGGDHNDAASLLVEGSLGLFITPRWIVGTEYRQKPDNLSFAQEDDWQSLYSAYFFSKQVSLTAAWLELGSIAGLDDQRGGYLSLQLAF</sequence>